<dbReference type="PANTHER" id="PTHR24096">
    <property type="entry name" value="LONG-CHAIN-FATTY-ACID--COA LIGASE"/>
    <property type="match status" value="1"/>
</dbReference>
<feature type="domain" description="AMP-dependent synthetase/ligase" evidence="4">
    <location>
        <begin position="30"/>
        <end position="394"/>
    </location>
</feature>
<accession>A0ABV5UR98</accession>
<keyword evidence="3" id="KW-0472">Membrane</keyword>
<keyword evidence="3" id="KW-1133">Transmembrane helix</keyword>
<keyword evidence="2" id="KW-0436">Ligase</keyword>
<evidence type="ECO:0000256" key="2">
    <source>
        <dbReference type="ARBA" id="ARBA00022598"/>
    </source>
</evidence>
<dbReference type="SUPFAM" id="SSF56801">
    <property type="entry name" value="Acetyl-CoA synthetase-like"/>
    <property type="match status" value="1"/>
</dbReference>
<dbReference type="PANTHER" id="PTHR24096:SF149">
    <property type="entry name" value="AMP-BINDING DOMAIN-CONTAINING PROTEIN-RELATED"/>
    <property type="match status" value="1"/>
</dbReference>
<keyword evidence="7" id="KW-1185">Reference proteome</keyword>
<dbReference type="Pfam" id="PF13193">
    <property type="entry name" value="AMP-binding_C"/>
    <property type="match status" value="1"/>
</dbReference>
<organism evidence="6 7">
    <name type="scientific">Arthrobacter methylotrophus</name>
    <dbReference type="NCBI Taxonomy" id="121291"/>
    <lineage>
        <taxon>Bacteria</taxon>
        <taxon>Bacillati</taxon>
        <taxon>Actinomycetota</taxon>
        <taxon>Actinomycetes</taxon>
        <taxon>Micrococcales</taxon>
        <taxon>Micrococcaceae</taxon>
        <taxon>Arthrobacter</taxon>
    </lineage>
</organism>
<dbReference type="InterPro" id="IPR000873">
    <property type="entry name" value="AMP-dep_synth/lig_dom"/>
</dbReference>
<dbReference type="InterPro" id="IPR025110">
    <property type="entry name" value="AMP-bd_C"/>
</dbReference>
<evidence type="ECO:0000256" key="1">
    <source>
        <dbReference type="ARBA" id="ARBA00006432"/>
    </source>
</evidence>
<dbReference type="InterPro" id="IPR020845">
    <property type="entry name" value="AMP-binding_CS"/>
</dbReference>
<evidence type="ECO:0000259" key="4">
    <source>
        <dbReference type="Pfam" id="PF00501"/>
    </source>
</evidence>
<evidence type="ECO:0000256" key="3">
    <source>
        <dbReference type="SAM" id="Phobius"/>
    </source>
</evidence>
<protein>
    <submittedName>
        <fullName evidence="6">AMP-binding protein</fullName>
    </submittedName>
</protein>
<dbReference type="Pfam" id="PF00501">
    <property type="entry name" value="AMP-binding"/>
    <property type="match status" value="1"/>
</dbReference>
<gene>
    <name evidence="6" type="ORF">ACFFPI_06425</name>
</gene>
<dbReference type="EMBL" id="JBHMBH010000017">
    <property type="protein sequence ID" value="MFB9713787.1"/>
    <property type="molecule type" value="Genomic_DNA"/>
</dbReference>
<evidence type="ECO:0000313" key="7">
    <source>
        <dbReference type="Proteomes" id="UP001589536"/>
    </source>
</evidence>
<feature type="domain" description="AMP-binding enzyme C-terminal" evidence="5">
    <location>
        <begin position="445"/>
        <end position="520"/>
    </location>
</feature>
<name>A0ABV5UR98_9MICC</name>
<comment type="similarity">
    <text evidence="1">Belongs to the ATP-dependent AMP-binding enzyme family.</text>
</comment>
<dbReference type="InterPro" id="IPR042099">
    <property type="entry name" value="ANL_N_sf"/>
</dbReference>
<dbReference type="Gene3D" id="3.30.300.30">
    <property type="match status" value="1"/>
</dbReference>
<keyword evidence="3" id="KW-0812">Transmembrane</keyword>
<dbReference type="RefSeq" id="WP_345045511.1">
    <property type="nucleotide sequence ID" value="NZ_BAABED010000001.1"/>
</dbReference>
<comment type="caution">
    <text evidence="6">The sequence shown here is derived from an EMBL/GenBank/DDBJ whole genome shotgun (WGS) entry which is preliminary data.</text>
</comment>
<feature type="transmembrane region" description="Helical" evidence="3">
    <location>
        <begin position="220"/>
        <end position="241"/>
    </location>
</feature>
<evidence type="ECO:0000259" key="5">
    <source>
        <dbReference type="Pfam" id="PF13193"/>
    </source>
</evidence>
<proteinExistence type="inferred from homology"/>
<sequence>MFTSPYADVEIPETTLYEYLFGGLSIDDLDRVALVDGASGEETSYGKLVGQIDATAGWLAEQGVGPDTMLGLFCPNIPAFAVVFHGTLRAGAAITTVNALYTAEEVGRQLADSGATWLFTISPFLKRAEAAAQAAGIPAGRIVVLDGGDPAVAAGHPSLTDVLQAGLPAPRLSVDPHAAAVVPYSSGTSGTPKGVMLSQYNLVANVAQARAFFRVTPDDVVLAVLPFFHIYGLTVLLNLALGERARLVTMPKFDLAEFLRITQDHRCTYLFIAPPIAVALAKHPLVDRYDLSSVRVVLSGAAPLDGGLGHAVASRLGCTVLQGYGMTELSPVSHAIPRDDSGNIPLDSVGYTVPNTQCKLLDIATDEEIEVPAEGASAPGQLLVRGPQVMLGYLNRPDATAAMIDPDGFLRTGDIATVTADGVVTIVDRLKELIKYKGYQIAPAELEALLLTHPRIADAAVIGVRTDDREEVPKAFVVRQGAAELGDDDVMEFVAARVAPFKRIRSVEFVEVIPKSASGKILRRELRARTAAAPKAEWTV</sequence>
<dbReference type="Proteomes" id="UP001589536">
    <property type="component" value="Unassembled WGS sequence"/>
</dbReference>
<evidence type="ECO:0000313" key="6">
    <source>
        <dbReference type="EMBL" id="MFB9713787.1"/>
    </source>
</evidence>
<dbReference type="Gene3D" id="3.40.50.12780">
    <property type="entry name" value="N-terminal domain of ligase-like"/>
    <property type="match status" value="1"/>
</dbReference>
<reference evidence="6 7" key="1">
    <citation type="submission" date="2024-09" db="EMBL/GenBank/DDBJ databases">
        <authorList>
            <person name="Sun Q."/>
            <person name="Mori K."/>
        </authorList>
    </citation>
    <scope>NUCLEOTIDE SEQUENCE [LARGE SCALE GENOMIC DNA]</scope>
    <source>
        <strain evidence="6 7">JCM 13519</strain>
    </source>
</reference>
<dbReference type="PROSITE" id="PS00455">
    <property type="entry name" value="AMP_BINDING"/>
    <property type="match status" value="1"/>
</dbReference>
<dbReference type="InterPro" id="IPR045851">
    <property type="entry name" value="AMP-bd_C_sf"/>
</dbReference>